<reference evidence="3" key="2">
    <citation type="submission" date="2020-09" db="EMBL/GenBank/DDBJ databases">
        <authorList>
            <person name="Sun Q."/>
            <person name="Ohkuma M."/>
        </authorList>
    </citation>
    <scope>NUCLEOTIDE SEQUENCE</scope>
    <source>
        <strain evidence="3">JCM 10088</strain>
    </source>
</reference>
<feature type="region of interest" description="Disordered" evidence="2">
    <location>
        <begin position="104"/>
        <end position="124"/>
    </location>
</feature>
<dbReference type="InterPro" id="IPR008811">
    <property type="entry name" value="Glycosyl_hydrolases_36"/>
</dbReference>
<dbReference type="Proteomes" id="UP000610960">
    <property type="component" value="Unassembled WGS sequence"/>
</dbReference>
<dbReference type="SUPFAM" id="SSF51445">
    <property type="entry name" value="(Trans)glycosidases"/>
    <property type="match status" value="1"/>
</dbReference>
<comment type="caution">
    <text evidence="3">The sequence shown here is derived from an EMBL/GenBank/DDBJ whole genome shotgun (WGS) entry which is preliminary data.</text>
</comment>
<evidence type="ECO:0000313" key="3">
    <source>
        <dbReference type="EMBL" id="GGP19583.1"/>
    </source>
</evidence>
<proteinExistence type="predicted"/>
<feature type="compositionally biased region" description="Pro residues" evidence="2">
    <location>
        <begin position="107"/>
        <end position="117"/>
    </location>
</feature>
<dbReference type="InterPro" id="IPR017853">
    <property type="entry name" value="GH"/>
</dbReference>
<dbReference type="RefSeq" id="WP_188595771.1">
    <property type="nucleotide sequence ID" value="NZ_BMNL01000001.1"/>
</dbReference>
<dbReference type="Gene3D" id="3.20.20.70">
    <property type="entry name" value="Aldolase class I"/>
    <property type="match status" value="1"/>
</dbReference>
<name>A0A830GUN6_9CREN</name>
<protein>
    <submittedName>
        <fullName evidence="3">Alpha-galactosidase</fullName>
    </submittedName>
</protein>
<evidence type="ECO:0000313" key="4">
    <source>
        <dbReference type="Proteomes" id="UP000610960"/>
    </source>
</evidence>
<dbReference type="PANTHER" id="PTHR31268:SF32">
    <property type="entry name" value="GALACTINOL--SUCROSE GALACTOSYLTRANSFERASE 2-RELATED"/>
    <property type="match status" value="1"/>
</dbReference>
<keyword evidence="1" id="KW-0119">Carbohydrate metabolism</keyword>
<gene>
    <name evidence="3" type="ORF">GCM10007981_03850</name>
</gene>
<accession>A0A830GUN6</accession>
<reference evidence="3" key="1">
    <citation type="journal article" date="2014" name="Int. J. Syst. Evol. Microbiol.">
        <title>Complete genome sequence of Corynebacterium casei LMG S-19264T (=DSM 44701T), isolated from a smear-ripened cheese.</title>
        <authorList>
            <consortium name="US DOE Joint Genome Institute (JGI-PGF)"/>
            <person name="Walter F."/>
            <person name="Albersmeier A."/>
            <person name="Kalinowski J."/>
            <person name="Ruckert C."/>
        </authorList>
    </citation>
    <scope>NUCLEOTIDE SEQUENCE</scope>
    <source>
        <strain evidence="3">JCM 10088</strain>
    </source>
</reference>
<dbReference type="Pfam" id="PF05691">
    <property type="entry name" value="Raffinose_syn"/>
    <property type="match status" value="2"/>
</dbReference>
<dbReference type="EMBL" id="BMNL01000001">
    <property type="protein sequence ID" value="GGP19583.1"/>
    <property type="molecule type" value="Genomic_DNA"/>
</dbReference>
<dbReference type="InterPro" id="IPR013785">
    <property type="entry name" value="Aldolase_TIM"/>
</dbReference>
<dbReference type="OrthoDB" id="36121at2157"/>
<dbReference type="AlphaFoldDB" id="A0A830GUN6"/>
<sequence>MDLRIAKARVFFDDGSICSADVSSDGSINSCIQGRIIRRELGEAYAFEINASTVGNVMLSSTPLLLEISGVEMDDALSLTSSGQVTSLLGKPYGYYNNLYIDRKPTTPQPPSEPEYPAPKSTDSGSIDCWSYPVILRSPMDIYPYTLFLLVRKNGKYSSLLALSNGNIASSIFGGPAVQLYTGRKGNHVNGVFLLSSMDQSDPYDAINKVVDSLFEVTPSKHRKKKAVPSFMEGLGWCSWNALLGVDLSHERVTTIVGDLIRRGVPISWVLIDDGWQFLVNGEMDKIDPHPDKFPHGFGQLISELKSIGVKRVGLWFTINMYWRGLTDGFLKELGAPAVKSSDGHWVPSPKLEESLELFQKFIGRIKASGFEFIKVDNQCSLRNTYRDISSIGDAARNVELGLQVASAMHGMDILNCMSMLPENYSNYLVSNSLRVSQDYVPMWIGDARLHIIWSFYNSIVYSKVGYPDFDMWVTYDPWAKISAVARVFSGGPIYITDRDPNRSSIELLSMMVMPSGEVVRVDEPALPTRDVLFKDPYNEEVLLKVSSTVNGVPVMAVMNLNKNGIEIEDEIDLSSMGMPSNGGIIYYTVFGGKYGVADNGKFNIKLKNLDAEIIVLPKMRNGAAVVGIDGYLLPPYPLTVHDCGNYCLTSKASGSLLVIDSHLKLRRHYVKSGEPIRVEDLVNSSIQ</sequence>
<dbReference type="PANTHER" id="PTHR31268">
    <property type="match status" value="1"/>
</dbReference>
<organism evidence="3 4">
    <name type="scientific">Thermocladium modestius</name>
    <dbReference type="NCBI Taxonomy" id="62609"/>
    <lineage>
        <taxon>Archaea</taxon>
        <taxon>Thermoproteota</taxon>
        <taxon>Thermoprotei</taxon>
        <taxon>Thermoproteales</taxon>
        <taxon>Thermoproteaceae</taxon>
        <taxon>Thermocladium</taxon>
    </lineage>
</organism>
<evidence type="ECO:0000256" key="2">
    <source>
        <dbReference type="SAM" id="MobiDB-lite"/>
    </source>
</evidence>
<evidence type="ECO:0000256" key="1">
    <source>
        <dbReference type="ARBA" id="ARBA00023277"/>
    </source>
</evidence>
<keyword evidence="4" id="KW-1185">Reference proteome</keyword>